<dbReference type="SUPFAM" id="SSF51445">
    <property type="entry name" value="(Trans)glycosidases"/>
    <property type="match status" value="1"/>
</dbReference>
<evidence type="ECO:0000259" key="7">
    <source>
        <dbReference type="Pfam" id="PF01055"/>
    </source>
</evidence>
<protein>
    <submittedName>
        <fullName evidence="9">Uncharacterized protein</fullName>
    </submittedName>
</protein>
<feature type="domain" description="Glycosyl hydrolase family 31 C-terminal" evidence="8">
    <location>
        <begin position="681"/>
        <end position="757"/>
    </location>
</feature>
<keyword evidence="2 4" id="KW-0378">Hydrolase</keyword>
<keyword evidence="10" id="KW-1185">Reference proteome</keyword>
<dbReference type="AlphaFoldDB" id="A0A7M5TYW3"/>
<sequence length="776" mass="88837">MSAYPGNNDKLSSISEYGDYSTRTSLTGLSMFSGSPYSQSPSGGSLSTLASVSTRSYQPNGSSQSSASGGNNQIMTQRVRGAPKHNYEFCKKVRVSMALLGILVLVAAIFMLSFYLPKQYEEEPTVLPPEEPPLWDDMISYKVQNNELLFTFAQNVTSALSNPTLIALKANFGVLLSAESKENITIKETNSTLRMTFLDKETGKTTLEIEKSDEYPQCFEVKWTTKYQNKLDDCFDIISSHWYGLGEVFTQKWPLDKAKFEMTPFLTADFIDEYISTQFGGVLEPFLINSRGAGIYIDDHVPLHISMDENDSKKMCLRADPTTEYSRMYKEVPSNATNVLKYTICVEENIKKVHKLLFDRFIEKPVSTPDLEVMKSPIWSTWVRYKREVNQSIVLSMAEQINKYKFEKSHIQIEGHYSKNYGDFAFDTDKFENVPQMLDLLTTWGFKVTLTVSPFINLQSTNFIKSVDFGIKVGEKNVPGISRWWNGLAIMIDTTNPKAQDFFINTFLESFKKLRISGFKFDIGETNYLPEGYKFNRDVPNPNYYSKTYVQMASHYKLSEVRAAYKAQMYPTFVRMLDRTSYWKIENGLLSVVTTALTLSILGYPYIVPDMVGGNAYIQKPNKELYVRWTQLSVFLPCIQFSITPWDYDDEVVGLVRHALEIRKNLTGIMIDAAKKFPETGEPIIRPLWWYWPKEHNALVASTQFMLSDKYLIAPVVHLNIVSHAVYIPPGVWEEQWGERQILNMTTGNHLHYNVTLHDICYFKLLSNLTMTDDMS</sequence>
<dbReference type="EnsemblMetazoa" id="CLYHEMT003939.1">
    <property type="protein sequence ID" value="CLYHEMP003939.1"/>
    <property type="gene ID" value="CLYHEMG003939"/>
</dbReference>
<dbReference type="OrthoDB" id="10070917at2759"/>
<keyword evidence="6" id="KW-1133">Transmembrane helix</keyword>
<dbReference type="GeneID" id="136810976"/>
<dbReference type="GO" id="GO:0004553">
    <property type="term" value="F:hydrolase activity, hydrolyzing O-glycosyl compounds"/>
    <property type="evidence" value="ECO:0007669"/>
    <property type="project" value="InterPro"/>
</dbReference>
<feature type="domain" description="Glycoside hydrolase family 31 TIM barrel" evidence="7">
    <location>
        <begin position="381"/>
        <end position="666"/>
    </location>
</feature>
<organism evidence="9 10">
    <name type="scientific">Clytia hemisphaerica</name>
    <dbReference type="NCBI Taxonomy" id="252671"/>
    <lineage>
        <taxon>Eukaryota</taxon>
        <taxon>Metazoa</taxon>
        <taxon>Cnidaria</taxon>
        <taxon>Hydrozoa</taxon>
        <taxon>Hydroidolina</taxon>
        <taxon>Leptothecata</taxon>
        <taxon>Obeliida</taxon>
        <taxon>Clytiidae</taxon>
        <taxon>Clytia</taxon>
    </lineage>
</organism>
<dbReference type="Pfam" id="PF21365">
    <property type="entry name" value="Glyco_hydro_31_3rd"/>
    <property type="match status" value="1"/>
</dbReference>
<evidence type="ECO:0000256" key="2">
    <source>
        <dbReference type="ARBA" id="ARBA00022801"/>
    </source>
</evidence>
<feature type="compositionally biased region" description="Low complexity" evidence="5">
    <location>
        <begin position="36"/>
        <end position="47"/>
    </location>
</feature>
<name>A0A7M5TYW3_9CNID</name>
<dbReference type="GO" id="GO:0005975">
    <property type="term" value="P:carbohydrate metabolic process"/>
    <property type="evidence" value="ECO:0007669"/>
    <property type="project" value="InterPro"/>
</dbReference>
<proteinExistence type="inferred from homology"/>
<dbReference type="InterPro" id="IPR013780">
    <property type="entry name" value="Glyco_hydro_b"/>
</dbReference>
<keyword evidence="6" id="KW-0472">Membrane</keyword>
<evidence type="ECO:0000259" key="8">
    <source>
        <dbReference type="Pfam" id="PF21365"/>
    </source>
</evidence>
<evidence type="ECO:0000256" key="1">
    <source>
        <dbReference type="ARBA" id="ARBA00007806"/>
    </source>
</evidence>
<dbReference type="Gene3D" id="2.60.40.1180">
    <property type="entry name" value="Golgi alpha-mannosidase II"/>
    <property type="match status" value="1"/>
</dbReference>
<dbReference type="Gene3D" id="3.20.20.80">
    <property type="entry name" value="Glycosidases"/>
    <property type="match status" value="1"/>
</dbReference>
<dbReference type="InterPro" id="IPR050985">
    <property type="entry name" value="Alpha-glycosidase_related"/>
</dbReference>
<accession>A0A7M5TYW3</accession>
<dbReference type="InterPro" id="IPR048395">
    <property type="entry name" value="Glyco_hydro_31_C"/>
</dbReference>
<evidence type="ECO:0000256" key="5">
    <source>
        <dbReference type="SAM" id="MobiDB-lite"/>
    </source>
</evidence>
<dbReference type="PANTHER" id="PTHR43053">
    <property type="entry name" value="GLYCOSIDASE FAMILY 31"/>
    <property type="match status" value="1"/>
</dbReference>
<dbReference type="InterPro" id="IPR000322">
    <property type="entry name" value="Glyco_hydro_31_TIM"/>
</dbReference>
<dbReference type="Pfam" id="PF01055">
    <property type="entry name" value="Glyco_hydro_31_2nd"/>
    <property type="match status" value="1"/>
</dbReference>
<dbReference type="CDD" id="cd06592">
    <property type="entry name" value="GH31_NET37"/>
    <property type="match status" value="1"/>
</dbReference>
<comment type="similarity">
    <text evidence="1 4">Belongs to the glycosyl hydrolase 31 family.</text>
</comment>
<dbReference type="PANTHER" id="PTHR43053:SF4">
    <property type="entry name" value="MYOGENESIS-REGULATING GLYCOSIDASE"/>
    <property type="match status" value="1"/>
</dbReference>
<dbReference type="RefSeq" id="XP_066923673.1">
    <property type="nucleotide sequence ID" value="XM_067067572.1"/>
</dbReference>
<reference evidence="9" key="1">
    <citation type="submission" date="2021-01" db="UniProtKB">
        <authorList>
            <consortium name="EnsemblMetazoa"/>
        </authorList>
    </citation>
    <scope>IDENTIFICATION</scope>
</reference>
<dbReference type="Proteomes" id="UP000594262">
    <property type="component" value="Unplaced"/>
</dbReference>
<dbReference type="SUPFAM" id="SSF51011">
    <property type="entry name" value="Glycosyl hydrolase domain"/>
    <property type="match status" value="1"/>
</dbReference>
<evidence type="ECO:0000313" key="10">
    <source>
        <dbReference type="Proteomes" id="UP000594262"/>
    </source>
</evidence>
<evidence type="ECO:0000256" key="6">
    <source>
        <dbReference type="SAM" id="Phobius"/>
    </source>
</evidence>
<feature type="region of interest" description="Disordered" evidence="5">
    <location>
        <begin position="36"/>
        <end position="73"/>
    </location>
</feature>
<evidence type="ECO:0000256" key="4">
    <source>
        <dbReference type="RuleBase" id="RU361185"/>
    </source>
</evidence>
<feature type="transmembrane region" description="Helical" evidence="6">
    <location>
        <begin position="95"/>
        <end position="116"/>
    </location>
</feature>
<dbReference type="InterPro" id="IPR017853">
    <property type="entry name" value="GH"/>
</dbReference>
<evidence type="ECO:0000256" key="3">
    <source>
        <dbReference type="ARBA" id="ARBA00023295"/>
    </source>
</evidence>
<keyword evidence="6" id="KW-0812">Transmembrane</keyword>
<feature type="compositionally biased region" description="Low complexity" evidence="5">
    <location>
        <begin position="56"/>
        <end position="73"/>
    </location>
</feature>
<keyword evidence="3 4" id="KW-0326">Glycosidase</keyword>
<evidence type="ECO:0000313" key="9">
    <source>
        <dbReference type="EnsemblMetazoa" id="CLYHEMP003939.1"/>
    </source>
</evidence>